<reference evidence="2 3" key="1">
    <citation type="journal article" date="2013" name="PLoS Pathog.">
        <title>Genomic analysis of the Kiwifruit pathogen Pseudomonas syringae pv. actinidiae provides insight into the origins of an emergent plant disease.</title>
        <authorList>
            <person name="McCann H.C."/>
            <person name="Rikkerink E.H."/>
            <person name="Bertels F."/>
            <person name="Fiers M."/>
            <person name="Lu A."/>
            <person name="Rees-George J."/>
            <person name="Andersen M.T."/>
            <person name="Gleave A.P."/>
            <person name="Haubold B."/>
            <person name="Wohlers M.W."/>
            <person name="Guttman D.S."/>
            <person name="Wang P.W."/>
            <person name="Straub C."/>
            <person name="Vanneste J.L."/>
            <person name="Rainey P.B."/>
            <person name="Templeton M.D."/>
        </authorList>
    </citation>
    <scope>NUCLEOTIDE SEQUENCE [LARGE SCALE GENOMIC DNA]</scope>
    <source>
        <strain evidence="2 3">ICMP 18807</strain>
    </source>
</reference>
<dbReference type="AlphaFoldDB" id="S6UVX2"/>
<protein>
    <submittedName>
        <fullName evidence="2">Signal recognition particle-docking protein FtsY</fullName>
    </submittedName>
</protein>
<sequence length="84" mass="8844">MFGSSDDKKTPAAAGEKKGLFGWLRKKPQQEAEPTPPESSPTQPEPVVDQVIATPQVEPSVASQPVPESIAQADAPAPQITVEP</sequence>
<evidence type="ECO:0000313" key="3">
    <source>
        <dbReference type="Proteomes" id="UP000015729"/>
    </source>
</evidence>
<organism evidence="2 3">
    <name type="scientific">Pseudomonas syringae pv. actinidiae ICMP 18807</name>
    <dbReference type="NCBI Taxonomy" id="1194404"/>
    <lineage>
        <taxon>Bacteria</taxon>
        <taxon>Pseudomonadati</taxon>
        <taxon>Pseudomonadota</taxon>
        <taxon>Gammaproteobacteria</taxon>
        <taxon>Pseudomonadales</taxon>
        <taxon>Pseudomonadaceae</taxon>
        <taxon>Pseudomonas</taxon>
        <taxon>Pseudomonas syringae</taxon>
    </lineage>
</organism>
<evidence type="ECO:0000313" key="2">
    <source>
        <dbReference type="EMBL" id="EPN60147.1"/>
    </source>
</evidence>
<name>S6UVX2_PSESF</name>
<proteinExistence type="predicted"/>
<dbReference type="Proteomes" id="UP000015729">
    <property type="component" value="Unassembled WGS sequence"/>
</dbReference>
<dbReference type="EMBL" id="AOKG01000511">
    <property type="protein sequence ID" value="EPN60147.1"/>
    <property type="molecule type" value="Genomic_DNA"/>
</dbReference>
<feature type="compositionally biased region" description="Basic and acidic residues" evidence="1">
    <location>
        <begin position="1"/>
        <end position="19"/>
    </location>
</feature>
<feature type="non-terminal residue" evidence="2">
    <location>
        <position position="84"/>
    </location>
</feature>
<gene>
    <name evidence="2" type="ORF">A244_08115</name>
</gene>
<comment type="caution">
    <text evidence="2">The sequence shown here is derived from an EMBL/GenBank/DDBJ whole genome shotgun (WGS) entry which is preliminary data.</text>
</comment>
<evidence type="ECO:0000256" key="1">
    <source>
        <dbReference type="SAM" id="MobiDB-lite"/>
    </source>
</evidence>
<feature type="region of interest" description="Disordered" evidence="1">
    <location>
        <begin position="1"/>
        <end position="84"/>
    </location>
</feature>
<accession>S6UVX2</accession>